<accession>A0A507D913</accession>
<dbReference type="Gene3D" id="3.30.40.10">
    <property type="entry name" value="Zinc/RING finger domain, C3HC4 (zinc finger)"/>
    <property type="match status" value="1"/>
</dbReference>
<feature type="transmembrane region" description="Helical" evidence="3">
    <location>
        <begin position="77"/>
        <end position="99"/>
    </location>
</feature>
<dbReference type="Proteomes" id="UP000320475">
    <property type="component" value="Unassembled WGS sequence"/>
</dbReference>
<feature type="domain" description="RING-type" evidence="4">
    <location>
        <begin position="346"/>
        <end position="386"/>
    </location>
</feature>
<dbReference type="InterPro" id="IPR013083">
    <property type="entry name" value="Znf_RING/FYVE/PHD"/>
</dbReference>
<keyword evidence="3" id="KW-0472">Membrane</keyword>
<feature type="transmembrane region" description="Helical" evidence="3">
    <location>
        <begin position="162"/>
        <end position="179"/>
    </location>
</feature>
<evidence type="ECO:0000256" key="1">
    <source>
        <dbReference type="PROSITE-ProRule" id="PRU00175"/>
    </source>
</evidence>
<dbReference type="GO" id="GO:0008270">
    <property type="term" value="F:zinc ion binding"/>
    <property type="evidence" value="ECO:0007669"/>
    <property type="project" value="UniProtKB-KW"/>
</dbReference>
<dbReference type="CDD" id="cd16461">
    <property type="entry name" value="RING-H2_EL5-like"/>
    <property type="match status" value="1"/>
</dbReference>
<protein>
    <recommendedName>
        <fullName evidence="4">RING-type domain-containing protein</fullName>
    </recommendedName>
</protein>
<comment type="caution">
    <text evidence="5">The sequence shown here is derived from an EMBL/GenBank/DDBJ whole genome shotgun (WGS) entry which is preliminary data.</text>
</comment>
<name>A0A507D913_9FUNG</name>
<dbReference type="Pfam" id="PF13639">
    <property type="entry name" value="zf-RING_2"/>
    <property type="match status" value="1"/>
</dbReference>
<dbReference type="OrthoDB" id="8062037at2759"/>
<keyword evidence="3" id="KW-0812">Transmembrane</keyword>
<evidence type="ECO:0000313" key="5">
    <source>
        <dbReference type="EMBL" id="TPX47984.1"/>
    </source>
</evidence>
<dbReference type="SMART" id="SM00184">
    <property type="entry name" value="RING"/>
    <property type="match status" value="1"/>
</dbReference>
<keyword evidence="1" id="KW-0862">Zinc</keyword>
<dbReference type="PANTHER" id="PTHR46225">
    <property type="entry name" value="C3H4 TYPE ZINC FINGER PROTEIN"/>
    <property type="match status" value="1"/>
</dbReference>
<dbReference type="VEuPathDB" id="FungiDB:SeMB42_g03879"/>
<gene>
    <name evidence="5" type="ORF">SeLEV6574_g02319</name>
</gene>
<keyword evidence="1" id="KW-0479">Metal-binding</keyword>
<dbReference type="SUPFAM" id="SSF57850">
    <property type="entry name" value="RING/U-box"/>
    <property type="match status" value="1"/>
</dbReference>
<evidence type="ECO:0000256" key="3">
    <source>
        <dbReference type="SAM" id="Phobius"/>
    </source>
</evidence>
<evidence type="ECO:0000256" key="2">
    <source>
        <dbReference type="SAM" id="MobiDB-lite"/>
    </source>
</evidence>
<dbReference type="InterPro" id="IPR001841">
    <property type="entry name" value="Znf_RING"/>
</dbReference>
<keyword evidence="3" id="KW-1133">Transmembrane helix</keyword>
<evidence type="ECO:0000259" key="4">
    <source>
        <dbReference type="PROSITE" id="PS50089"/>
    </source>
</evidence>
<feature type="transmembrane region" description="Helical" evidence="3">
    <location>
        <begin position="191"/>
        <end position="224"/>
    </location>
</feature>
<feature type="region of interest" description="Disordered" evidence="2">
    <location>
        <begin position="429"/>
        <end position="449"/>
    </location>
</feature>
<keyword evidence="1" id="KW-0863">Zinc-finger</keyword>
<proteinExistence type="predicted"/>
<dbReference type="PANTHER" id="PTHR46225:SF19">
    <property type="entry name" value="RING-TYPE DOMAIN-CONTAINING PROTEIN"/>
    <property type="match status" value="1"/>
</dbReference>
<evidence type="ECO:0000313" key="6">
    <source>
        <dbReference type="Proteomes" id="UP000320475"/>
    </source>
</evidence>
<dbReference type="PROSITE" id="PS50089">
    <property type="entry name" value="ZF_RING_2"/>
    <property type="match status" value="1"/>
</dbReference>
<organism evidence="5 6">
    <name type="scientific">Synchytrium endobioticum</name>
    <dbReference type="NCBI Taxonomy" id="286115"/>
    <lineage>
        <taxon>Eukaryota</taxon>
        <taxon>Fungi</taxon>
        <taxon>Fungi incertae sedis</taxon>
        <taxon>Chytridiomycota</taxon>
        <taxon>Chytridiomycota incertae sedis</taxon>
        <taxon>Chytridiomycetes</taxon>
        <taxon>Synchytriales</taxon>
        <taxon>Synchytriaceae</taxon>
        <taxon>Synchytrium</taxon>
    </lineage>
</organism>
<dbReference type="EMBL" id="QEAM01000063">
    <property type="protein sequence ID" value="TPX47984.1"/>
    <property type="molecule type" value="Genomic_DNA"/>
</dbReference>
<reference evidence="5 6" key="1">
    <citation type="journal article" date="2019" name="Sci. Rep.">
        <title>Comparative genomics of chytrid fungi reveal insights into the obligate biotrophic and pathogenic lifestyle of Synchytrium endobioticum.</title>
        <authorList>
            <person name="van de Vossenberg B.T.L.H."/>
            <person name="Warris S."/>
            <person name="Nguyen H.D.T."/>
            <person name="van Gent-Pelzer M.P.E."/>
            <person name="Joly D.L."/>
            <person name="van de Geest H.C."/>
            <person name="Bonants P.J.M."/>
            <person name="Smith D.S."/>
            <person name="Levesque C.A."/>
            <person name="van der Lee T.A.J."/>
        </authorList>
    </citation>
    <scope>NUCLEOTIDE SEQUENCE [LARGE SCALE GENOMIC DNA]</scope>
    <source>
        <strain evidence="5 6">LEV6574</strain>
    </source>
</reference>
<sequence length="449" mass="50663">MDTDHSPHDDGHHNIMHESAYLSRPRAHESEANQHHDQGPELPAIDTPAVLLENEAARRVRRNWLGNISRLSRLGQVMLLITTLLTIGQLIASCVVLAISTRDACDQPLRLFIVIYMLRVILVYPLSIYQHMNPIHRRHTDPERSQRQTCAIQAVDRVKSTMDLFGMLWFVIGNWWLFTSSTCYKTSPSQFYLSLAFIILAYFIITLPLFLCGAVIFCLPCVIVVMRVLRITDSVADGHHAGASEEVIQKIPIVRFKAMESIANDGNTDGNAPFVSINNNINRSATIANTSPARPSRRIRWANPSKWLKKKRGKRGNRPTTDCNTVINMSALHEPELVLAQVDALCVICLNEYEDEDRLRQLPCNHHFHMNCVDEWLRLNSTCPLCVQNVHKDNEATAHTNSSSSTIHHTRIILGSEQNSEQIDIGSLFQQSSQASRAPTRGNTESNLL</sequence>
<feature type="transmembrane region" description="Helical" evidence="3">
    <location>
        <begin position="111"/>
        <end position="129"/>
    </location>
</feature>
<dbReference type="AlphaFoldDB" id="A0A507D913"/>